<dbReference type="InterPro" id="IPR020095">
    <property type="entry name" value="PsdUridine_synth_TruA_C"/>
</dbReference>
<keyword evidence="3 4" id="KW-0413">Isomerase</keyword>
<sequence>MRYFFHISYNGTNYKGWQRHPYGLGVQEVIEDALSKILKRPVAIVGCGRTDAGVHASQFFFHLDVAEPWEFDMLFRLNKVLPDDISVFNIIPMDGLPHARFDATARSYDYFIHTYKDSFLSNGSSLYLLHNLELGAMKAATALLLRYTDFRNFCLTPADQESTICYVTEARWLTTESGDRLRFRISANRYLSRMIRIIVGQLLKVGNGTLTVAEFESYLRCESAPKHLAPAFPQGLYLSKVTYPYLDLPTRSAISTIVQTPDSTTWLEV</sequence>
<dbReference type="PIRSF" id="PIRSF001430">
    <property type="entry name" value="tRNA_psdUrid_synth"/>
    <property type="match status" value="1"/>
</dbReference>
<dbReference type="InterPro" id="IPR020103">
    <property type="entry name" value="PsdUridine_synth_cat_dom_sf"/>
</dbReference>
<evidence type="ECO:0000256" key="4">
    <source>
        <dbReference type="HAMAP-Rule" id="MF_00171"/>
    </source>
</evidence>
<comment type="catalytic activity">
    <reaction evidence="4 5">
        <text>uridine(38/39/40) in tRNA = pseudouridine(38/39/40) in tRNA</text>
        <dbReference type="Rhea" id="RHEA:22376"/>
        <dbReference type="Rhea" id="RHEA-COMP:10085"/>
        <dbReference type="Rhea" id="RHEA-COMP:10087"/>
        <dbReference type="ChEBI" id="CHEBI:65314"/>
        <dbReference type="ChEBI" id="CHEBI:65315"/>
        <dbReference type="EC" id="5.4.99.12"/>
    </reaction>
</comment>
<feature type="active site" description="Nucleophile" evidence="4">
    <location>
        <position position="51"/>
    </location>
</feature>
<name>A0ABS6XEJ9_9BACT</name>
<reference evidence="7 8" key="1">
    <citation type="submission" date="2021-07" db="EMBL/GenBank/DDBJ databases">
        <authorList>
            <person name="Kim M.K."/>
        </authorList>
    </citation>
    <scope>NUCLEOTIDE SEQUENCE [LARGE SCALE GENOMIC DNA]</scope>
    <source>
        <strain evidence="7 8">HLY7-15</strain>
    </source>
</reference>
<dbReference type="InterPro" id="IPR020094">
    <property type="entry name" value="TruA/RsuA/RluB/E/F_N"/>
</dbReference>
<gene>
    <name evidence="4 7" type="primary">truA</name>
    <name evidence="7" type="ORF">KYK27_13560</name>
</gene>
<dbReference type="InterPro" id="IPR020097">
    <property type="entry name" value="PsdUridine_synth_TruA_a/b_dom"/>
</dbReference>
<dbReference type="PANTHER" id="PTHR11142">
    <property type="entry name" value="PSEUDOURIDYLATE SYNTHASE"/>
    <property type="match status" value="1"/>
</dbReference>
<evidence type="ECO:0000313" key="7">
    <source>
        <dbReference type="EMBL" id="MBW3366084.1"/>
    </source>
</evidence>
<comment type="caution">
    <text evidence="7">The sequence shown here is derived from an EMBL/GenBank/DDBJ whole genome shotgun (WGS) entry which is preliminary data.</text>
</comment>
<evidence type="ECO:0000259" key="6">
    <source>
        <dbReference type="Pfam" id="PF01416"/>
    </source>
</evidence>
<proteinExistence type="inferred from homology"/>
<comment type="subunit">
    <text evidence="4">Homodimer.</text>
</comment>
<evidence type="ECO:0000256" key="3">
    <source>
        <dbReference type="ARBA" id="ARBA00023235"/>
    </source>
</evidence>
<comment type="function">
    <text evidence="4">Formation of pseudouridine at positions 38, 39 and 40 in the anticodon stem and loop of transfer RNAs.</text>
</comment>
<feature type="domain" description="Pseudouridine synthase I TruA alpha/beta" evidence="6">
    <location>
        <begin position="148"/>
        <end position="244"/>
    </location>
</feature>
<dbReference type="Gene3D" id="3.30.70.660">
    <property type="entry name" value="Pseudouridine synthase I, catalytic domain, C-terminal subdomain"/>
    <property type="match status" value="1"/>
</dbReference>
<dbReference type="NCBIfam" id="TIGR00071">
    <property type="entry name" value="hisT_truA"/>
    <property type="match status" value="1"/>
</dbReference>
<dbReference type="CDD" id="cd02570">
    <property type="entry name" value="PseudoU_synth_EcTruA"/>
    <property type="match status" value="1"/>
</dbReference>
<dbReference type="Proteomes" id="UP000774935">
    <property type="component" value="Unassembled WGS sequence"/>
</dbReference>
<dbReference type="PANTHER" id="PTHR11142:SF0">
    <property type="entry name" value="TRNA PSEUDOURIDINE SYNTHASE-LIKE 1"/>
    <property type="match status" value="1"/>
</dbReference>
<keyword evidence="2 4" id="KW-0819">tRNA processing</keyword>
<dbReference type="EMBL" id="JAHWXQ010000003">
    <property type="protein sequence ID" value="MBW3366084.1"/>
    <property type="molecule type" value="Genomic_DNA"/>
</dbReference>
<organism evidence="7 8">
    <name type="scientific">Pontibacter populi</name>
    <dbReference type="NCBI Taxonomy" id="890055"/>
    <lineage>
        <taxon>Bacteria</taxon>
        <taxon>Pseudomonadati</taxon>
        <taxon>Bacteroidota</taxon>
        <taxon>Cytophagia</taxon>
        <taxon>Cytophagales</taxon>
        <taxon>Hymenobacteraceae</taxon>
        <taxon>Pontibacter</taxon>
    </lineage>
</organism>
<dbReference type="InterPro" id="IPR001406">
    <property type="entry name" value="PsdUridine_synth_TruA"/>
</dbReference>
<keyword evidence="8" id="KW-1185">Reference proteome</keyword>
<evidence type="ECO:0000313" key="8">
    <source>
        <dbReference type="Proteomes" id="UP000774935"/>
    </source>
</evidence>
<comment type="caution">
    <text evidence="4">Lacks conserved residue(s) required for the propagation of feature annotation.</text>
</comment>
<dbReference type="EC" id="5.4.99.12" evidence="4"/>
<accession>A0ABS6XEJ9</accession>
<protein>
    <recommendedName>
        <fullName evidence="4">tRNA pseudouridine synthase A</fullName>
        <ecNumber evidence="4">5.4.99.12</ecNumber>
    </recommendedName>
    <alternativeName>
        <fullName evidence="4">tRNA pseudouridine(38-40) synthase</fullName>
    </alternativeName>
    <alternativeName>
        <fullName evidence="4">tRNA pseudouridylate synthase I</fullName>
    </alternativeName>
    <alternativeName>
        <fullName evidence="4">tRNA-uridine isomerase I</fullName>
    </alternativeName>
</protein>
<evidence type="ECO:0000256" key="2">
    <source>
        <dbReference type="ARBA" id="ARBA00022694"/>
    </source>
</evidence>
<comment type="similarity">
    <text evidence="1 4 5">Belongs to the tRNA pseudouridine synthase TruA family.</text>
</comment>
<dbReference type="GO" id="GO:0160147">
    <property type="term" value="F:tRNA pseudouridine(38-40) synthase activity"/>
    <property type="evidence" value="ECO:0007669"/>
    <property type="project" value="UniProtKB-EC"/>
</dbReference>
<dbReference type="Gene3D" id="3.30.70.580">
    <property type="entry name" value="Pseudouridine synthase I, catalytic domain, N-terminal subdomain"/>
    <property type="match status" value="1"/>
</dbReference>
<feature type="binding site" evidence="4">
    <location>
        <position position="108"/>
    </location>
    <ligand>
        <name>substrate</name>
    </ligand>
</feature>
<evidence type="ECO:0000256" key="5">
    <source>
        <dbReference type="RuleBase" id="RU003792"/>
    </source>
</evidence>
<dbReference type="HAMAP" id="MF_00171">
    <property type="entry name" value="TruA"/>
    <property type="match status" value="1"/>
</dbReference>
<dbReference type="SUPFAM" id="SSF55120">
    <property type="entry name" value="Pseudouridine synthase"/>
    <property type="match status" value="1"/>
</dbReference>
<evidence type="ECO:0000256" key="1">
    <source>
        <dbReference type="ARBA" id="ARBA00009375"/>
    </source>
</evidence>
<dbReference type="Pfam" id="PF01416">
    <property type="entry name" value="PseudoU_synth_1"/>
    <property type="match status" value="1"/>
</dbReference>